<evidence type="ECO:0000313" key="2">
    <source>
        <dbReference type="Proteomes" id="UP000001307"/>
    </source>
</evidence>
<sequence length="41" mass="4762">MEQRERLIPRFNRVQPASQCRAIICFSLVMTRVRNRLGGSA</sequence>
<dbReference type="InParanoid" id="E4WUE1"/>
<protein>
    <submittedName>
        <fullName evidence="1">Uncharacterized protein</fullName>
    </submittedName>
</protein>
<organism evidence="1">
    <name type="scientific">Oikopleura dioica</name>
    <name type="common">Tunicate</name>
    <dbReference type="NCBI Taxonomy" id="34765"/>
    <lineage>
        <taxon>Eukaryota</taxon>
        <taxon>Metazoa</taxon>
        <taxon>Chordata</taxon>
        <taxon>Tunicata</taxon>
        <taxon>Appendicularia</taxon>
        <taxon>Copelata</taxon>
        <taxon>Oikopleuridae</taxon>
        <taxon>Oikopleura</taxon>
    </lineage>
</organism>
<dbReference type="AlphaFoldDB" id="E4WUE1"/>
<reference evidence="1" key="1">
    <citation type="journal article" date="2010" name="Science">
        <title>Plasticity of animal genome architecture unmasked by rapid evolution of a pelagic tunicate.</title>
        <authorList>
            <person name="Denoeud F."/>
            <person name="Henriet S."/>
            <person name="Mungpakdee S."/>
            <person name="Aury J.M."/>
            <person name="Da Silva C."/>
            <person name="Brinkmann H."/>
            <person name="Mikhaleva J."/>
            <person name="Olsen L.C."/>
            <person name="Jubin C."/>
            <person name="Canestro C."/>
            <person name="Bouquet J.M."/>
            <person name="Danks G."/>
            <person name="Poulain J."/>
            <person name="Campsteijn C."/>
            <person name="Adamski M."/>
            <person name="Cross I."/>
            <person name="Yadetie F."/>
            <person name="Muffato M."/>
            <person name="Louis A."/>
            <person name="Butcher S."/>
            <person name="Tsagkogeorga G."/>
            <person name="Konrad A."/>
            <person name="Singh S."/>
            <person name="Jensen M.F."/>
            <person name="Cong E.H."/>
            <person name="Eikeseth-Otteraa H."/>
            <person name="Noel B."/>
            <person name="Anthouard V."/>
            <person name="Porcel B.M."/>
            <person name="Kachouri-Lafond R."/>
            <person name="Nishino A."/>
            <person name="Ugolini M."/>
            <person name="Chourrout P."/>
            <person name="Nishida H."/>
            <person name="Aasland R."/>
            <person name="Huzurbazar S."/>
            <person name="Westhof E."/>
            <person name="Delsuc F."/>
            <person name="Lehrach H."/>
            <person name="Reinhardt R."/>
            <person name="Weissenbach J."/>
            <person name="Roy S.W."/>
            <person name="Artiguenave F."/>
            <person name="Postlethwait J.H."/>
            <person name="Manak J.R."/>
            <person name="Thompson E.M."/>
            <person name="Jaillon O."/>
            <person name="Du Pasquier L."/>
            <person name="Boudinot P."/>
            <person name="Liberles D.A."/>
            <person name="Volff J.N."/>
            <person name="Philippe H."/>
            <person name="Lenhard B."/>
            <person name="Roest Crollius H."/>
            <person name="Wincker P."/>
            <person name="Chourrout D."/>
        </authorList>
    </citation>
    <scope>NUCLEOTIDE SEQUENCE [LARGE SCALE GENOMIC DNA]</scope>
</reference>
<dbReference type="Proteomes" id="UP000001307">
    <property type="component" value="Unassembled WGS sequence"/>
</dbReference>
<dbReference type="EMBL" id="FN653016">
    <property type="protein sequence ID" value="CBY07239.1"/>
    <property type="molecule type" value="Genomic_DNA"/>
</dbReference>
<name>E4WUE1_OIKDI</name>
<accession>E4WUE1</accession>
<keyword evidence="2" id="KW-1185">Reference proteome</keyword>
<evidence type="ECO:0000313" key="1">
    <source>
        <dbReference type="EMBL" id="CBY07239.1"/>
    </source>
</evidence>
<proteinExistence type="predicted"/>
<gene>
    <name evidence="1" type="ORF">GSOID_T00006328001</name>
</gene>